<protein>
    <recommendedName>
        <fullName evidence="2">Lipocalin-like domain-containing protein</fullName>
    </recommendedName>
</protein>
<comment type="caution">
    <text evidence="3">The sequence shown here is derived from an EMBL/GenBank/DDBJ whole genome shotgun (WGS) entry which is preliminary data.</text>
</comment>
<evidence type="ECO:0000313" key="4">
    <source>
        <dbReference type="Proteomes" id="UP000029554"/>
    </source>
</evidence>
<keyword evidence="4" id="KW-1185">Reference proteome</keyword>
<dbReference type="AlphaFoldDB" id="A0A095SRR2"/>
<dbReference type="OrthoDB" id="1419899at2"/>
<sequence length="144" mass="15934">MKNRILLFLSVLVLGLNLTSCGDDDGPSTSGEIVGKWELYKMGSLIDGDEELYLHQHVTGCTKDYIEFKSDGTLERKRYGVVCQEVESNSGIYVKTGNNIQTTFGGSTPTSGKIKELSDSTLKVYFNYELEGIKYTSITVLKKA</sequence>
<keyword evidence="1" id="KW-0732">Signal</keyword>
<dbReference type="EMBL" id="JRHH01000005">
    <property type="protein sequence ID" value="KGD67044.1"/>
    <property type="molecule type" value="Genomic_DNA"/>
</dbReference>
<dbReference type="RefSeq" id="WP_035127555.1">
    <property type="nucleotide sequence ID" value="NZ_JRHH01000005.1"/>
</dbReference>
<evidence type="ECO:0000313" key="3">
    <source>
        <dbReference type="EMBL" id="KGD67044.1"/>
    </source>
</evidence>
<evidence type="ECO:0000256" key="1">
    <source>
        <dbReference type="SAM" id="SignalP"/>
    </source>
</evidence>
<dbReference type="Proteomes" id="UP000029554">
    <property type="component" value="Unassembled WGS sequence"/>
</dbReference>
<dbReference type="STRING" id="1453498.LG45_12505"/>
<feature type="domain" description="Lipocalin-like" evidence="2">
    <location>
        <begin position="33"/>
        <end position="123"/>
    </location>
</feature>
<feature type="chain" id="PRO_5001911218" description="Lipocalin-like domain-containing protein" evidence="1">
    <location>
        <begin position="23"/>
        <end position="144"/>
    </location>
</feature>
<dbReference type="InterPro" id="IPR024311">
    <property type="entry name" value="Lipocalin-like"/>
</dbReference>
<proteinExistence type="predicted"/>
<accession>A0A095SRR2</accession>
<evidence type="ECO:0000259" key="2">
    <source>
        <dbReference type="Pfam" id="PF13648"/>
    </source>
</evidence>
<name>A0A095SRR2_9FLAO</name>
<organism evidence="3 4">
    <name type="scientific">Flavobacterium aquatile LMG 4008 = ATCC 11947</name>
    <dbReference type="NCBI Taxonomy" id="1453498"/>
    <lineage>
        <taxon>Bacteria</taxon>
        <taxon>Pseudomonadati</taxon>
        <taxon>Bacteroidota</taxon>
        <taxon>Flavobacteriia</taxon>
        <taxon>Flavobacteriales</taxon>
        <taxon>Flavobacteriaceae</taxon>
        <taxon>Flavobacterium</taxon>
    </lineage>
</organism>
<feature type="signal peptide" evidence="1">
    <location>
        <begin position="1"/>
        <end position="22"/>
    </location>
</feature>
<dbReference type="Pfam" id="PF13648">
    <property type="entry name" value="Lipocalin_4"/>
    <property type="match status" value="1"/>
</dbReference>
<gene>
    <name evidence="3" type="ORF">LG45_12505</name>
</gene>
<reference evidence="3 4" key="1">
    <citation type="submission" date="2014-09" db="EMBL/GenBank/DDBJ databases">
        <title>Whole Genome Shotgun of Flavobacterium aquatile LMG 4008.</title>
        <authorList>
            <person name="Gale A.N."/>
            <person name="Pipes S.E."/>
            <person name="Newman J.D."/>
        </authorList>
    </citation>
    <scope>NUCLEOTIDE SEQUENCE [LARGE SCALE GENOMIC DNA]</scope>
    <source>
        <strain evidence="3 4">LMG 4008</strain>
    </source>
</reference>